<dbReference type="RefSeq" id="WP_162377589.1">
    <property type="nucleotide sequence ID" value="NZ_JBHTKN010000001.1"/>
</dbReference>
<reference evidence="3" key="1">
    <citation type="journal article" date="2019" name="Int. J. Syst. Evol. Microbiol.">
        <title>The Global Catalogue of Microorganisms (GCM) 10K type strain sequencing project: providing services to taxonomists for standard genome sequencing and annotation.</title>
        <authorList>
            <consortium name="The Broad Institute Genomics Platform"/>
            <consortium name="The Broad Institute Genome Sequencing Center for Infectious Disease"/>
            <person name="Wu L."/>
            <person name="Ma J."/>
        </authorList>
    </citation>
    <scope>NUCLEOTIDE SEQUENCE [LARGE SCALE GENOMIC DNA]</scope>
    <source>
        <strain evidence="3">CCUG 55854</strain>
    </source>
</reference>
<protein>
    <submittedName>
        <fullName evidence="2">Uncharacterized protein</fullName>
    </submittedName>
</protein>
<feature type="signal peptide" evidence="1">
    <location>
        <begin position="1"/>
        <end position="26"/>
    </location>
</feature>
<dbReference type="EMBL" id="JBHTKN010000001">
    <property type="protein sequence ID" value="MFD1041344.1"/>
    <property type="molecule type" value="Genomic_DNA"/>
</dbReference>
<name>A0ABW3LVP4_9GAMM</name>
<sequence length="174" mass="19288">MRQDPCRRLLRITLAFALAVAGPVHAQAGIVPALAPALDPDTPGADEACGIVGAGTAATPESMDIYPGHIMQINGERPRLVREGYRLQPGKHLLVVAEAIPRAHLGTAQQAQIDKMRRRKDFTGYFKPLLVDVRADTLQRVGVRLRRDHLDTGSIRDNAYWEPVVWEEVPRECR</sequence>
<feature type="chain" id="PRO_5046047099" evidence="1">
    <location>
        <begin position="27"/>
        <end position="174"/>
    </location>
</feature>
<dbReference type="Proteomes" id="UP001597033">
    <property type="component" value="Unassembled WGS sequence"/>
</dbReference>
<keyword evidence="1" id="KW-0732">Signal</keyword>
<organism evidence="2 3">
    <name type="scientific">Pseudoxanthomonas kaohsiungensis</name>
    <dbReference type="NCBI Taxonomy" id="283923"/>
    <lineage>
        <taxon>Bacteria</taxon>
        <taxon>Pseudomonadati</taxon>
        <taxon>Pseudomonadota</taxon>
        <taxon>Gammaproteobacteria</taxon>
        <taxon>Lysobacterales</taxon>
        <taxon>Lysobacteraceae</taxon>
        <taxon>Pseudoxanthomonas</taxon>
    </lineage>
</organism>
<evidence type="ECO:0000313" key="3">
    <source>
        <dbReference type="Proteomes" id="UP001597033"/>
    </source>
</evidence>
<evidence type="ECO:0000256" key="1">
    <source>
        <dbReference type="SAM" id="SignalP"/>
    </source>
</evidence>
<keyword evidence="3" id="KW-1185">Reference proteome</keyword>
<gene>
    <name evidence="2" type="ORF">ACFQ2N_03145</name>
</gene>
<comment type="caution">
    <text evidence="2">The sequence shown here is derived from an EMBL/GenBank/DDBJ whole genome shotgun (WGS) entry which is preliminary data.</text>
</comment>
<accession>A0ABW3LVP4</accession>
<evidence type="ECO:0000313" key="2">
    <source>
        <dbReference type="EMBL" id="MFD1041344.1"/>
    </source>
</evidence>
<proteinExistence type="predicted"/>